<feature type="compositionally biased region" description="Acidic residues" evidence="1">
    <location>
        <begin position="411"/>
        <end position="424"/>
    </location>
</feature>
<dbReference type="Pfam" id="PF05699">
    <property type="entry name" value="Dimer_Tnp_hAT"/>
    <property type="match status" value="1"/>
</dbReference>
<reference evidence="4" key="1">
    <citation type="submission" date="2024-04" db="EMBL/GenBank/DDBJ databases">
        <title>Salinicola lusitanus LLJ914,a marine bacterium isolated from the Okinawa Trough.</title>
        <authorList>
            <person name="Li J."/>
        </authorList>
    </citation>
    <scope>NUCLEOTIDE SEQUENCE [LARGE SCALE GENOMIC DNA]</scope>
</reference>
<dbReference type="InterPro" id="IPR008906">
    <property type="entry name" value="HATC_C_dom"/>
</dbReference>
<dbReference type="PANTHER" id="PTHR46481">
    <property type="entry name" value="ZINC FINGER BED DOMAIN-CONTAINING PROTEIN 4"/>
    <property type="match status" value="1"/>
</dbReference>
<feature type="region of interest" description="Disordered" evidence="1">
    <location>
        <begin position="411"/>
        <end position="441"/>
    </location>
</feature>
<evidence type="ECO:0000313" key="4">
    <source>
        <dbReference type="Proteomes" id="UP001460270"/>
    </source>
</evidence>
<dbReference type="Proteomes" id="UP001460270">
    <property type="component" value="Unassembled WGS sequence"/>
</dbReference>
<dbReference type="EMBL" id="JBBPFD010000033">
    <property type="protein sequence ID" value="KAK7881000.1"/>
    <property type="molecule type" value="Genomic_DNA"/>
</dbReference>
<evidence type="ECO:0000259" key="2">
    <source>
        <dbReference type="Pfam" id="PF05699"/>
    </source>
</evidence>
<dbReference type="AlphaFoldDB" id="A0AAW0MPB6"/>
<keyword evidence="4" id="KW-1185">Reference proteome</keyword>
<sequence length="555" mass="63928">MTSQSSDKMERKKLIENGECQEEEDGTESCSTSERRTPFTLAALGGKFNEEKVNECHRAVTKFVVKGLHPFSTVEQPEFRDMVRTFDSRYKPPSRDSLANRLIPAWYQVERDNLMSALREVSTVAITADGWTSLVQDHYLTVTLHFVNKGTVLGRFYKPRLFTRQTGDVRVQTASGLEIDKVVAATVDNAANMDVALRKLRIRKIGCFAHTLNLAAQKINRCNTISNWAARVRSIVVWIKRCHMAKVVLREKQQLLNLPPHALIMDVKTRWNSLYLMVERFYEQFPAIQLLVEKLQTEDLRRAKEFIDLMSVLYTSTLCVSSEKNPTCGQIIPILKKLESHFAVQPEDSAFAQNIKQKVWTDLSTRYKDEAVYDFLEEATVMDPRFKLKMNSNTVIWDRLKMAAIVEDTEKDIEDDDQSVEVEQEDRTFKERDSSPPNKRHRKTALEKLFAEEEQNLLSTPSVETQTFADRLELEIQMYRGIPPISVSADPTLWWWQKKDTMPLLAHLAEKYLCVQASSTPSERVFSTAGDTISRERSRIMPDKADMLIFLHKNC</sequence>
<comment type="caution">
    <text evidence="3">The sequence shown here is derived from an EMBL/GenBank/DDBJ whole genome shotgun (WGS) entry which is preliminary data.</text>
</comment>
<feature type="compositionally biased region" description="Basic and acidic residues" evidence="1">
    <location>
        <begin position="7"/>
        <end position="16"/>
    </location>
</feature>
<feature type="compositionally biased region" description="Basic and acidic residues" evidence="1">
    <location>
        <begin position="425"/>
        <end position="434"/>
    </location>
</feature>
<evidence type="ECO:0000313" key="3">
    <source>
        <dbReference type="EMBL" id="KAK7881000.1"/>
    </source>
</evidence>
<accession>A0AAW0MPB6</accession>
<proteinExistence type="predicted"/>
<gene>
    <name evidence="3" type="ORF">WMY93_032395</name>
</gene>
<dbReference type="GO" id="GO:0046983">
    <property type="term" value="F:protein dimerization activity"/>
    <property type="evidence" value="ECO:0007669"/>
    <property type="project" value="InterPro"/>
</dbReference>
<protein>
    <recommendedName>
        <fullName evidence="2">HAT C-terminal dimerisation domain-containing protein</fullName>
    </recommendedName>
</protein>
<feature type="region of interest" description="Disordered" evidence="1">
    <location>
        <begin position="1"/>
        <end position="34"/>
    </location>
</feature>
<dbReference type="SUPFAM" id="SSF140996">
    <property type="entry name" value="Hermes dimerisation domain"/>
    <property type="match status" value="1"/>
</dbReference>
<feature type="domain" description="HAT C-terminal dimerisation" evidence="2">
    <location>
        <begin position="488"/>
        <end position="554"/>
    </location>
</feature>
<organism evidence="3 4">
    <name type="scientific">Mugilogobius chulae</name>
    <name type="common">yellowstripe goby</name>
    <dbReference type="NCBI Taxonomy" id="88201"/>
    <lineage>
        <taxon>Eukaryota</taxon>
        <taxon>Metazoa</taxon>
        <taxon>Chordata</taxon>
        <taxon>Craniata</taxon>
        <taxon>Vertebrata</taxon>
        <taxon>Euteleostomi</taxon>
        <taxon>Actinopterygii</taxon>
        <taxon>Neopterygii</taxon>
        <taxon>Teleostei</taxon>
        <taxon>Neoteleostei</taxon>
        <taxon>Acanthomorphata</taxon>
        <taxon>Gobiaria</taxon>
        <taxon>Gobiiformes</taxon>
        <taxon>Gobioidei</taxon>
        <taxon>Gobiidae</taxon>
        <taxon>Gobionellinae</taxon>
        <taxon>Mugilogobius</taxon>
    </lineage>
</organism>
<name>A0AAW0MPB6_9GOBI</name>
<dbReference type="InterPro" id="IPR052035">
    <property type="entry name" value="ZnF_BED_domain_contain"/>
</dbReference>
<dbReference type="InterPro" id="IPR012337">
    <property type="entry name" value="RNaseH-like_sf"/>
</dbReference>
<dbReference type="SUPFAM" id="SSF53098">
    <property type="entry name" value="Ribonuclease H-like"/>
    <property type="match status" value="1"/>
</dbReference>
<evidence type="ECO:0000256" key="1">
    <source>
        <dbReference type="SAM" id="MobiDB-lite"/>
    </source>
</evidence>
<dbReference type="PANTHER" id="PTHR46481:SF9">
    <property type="entry name" value="ZINC FINGER BED DOMAIN-CONTAINING PROTEIN 1-LIKE"/>
    <property type="match status" value="1"/>
</dbReference>